<dbReference type="GO" id="GO:0005975">
    <property type="term" value="P:carbohydrate metabolic process"/>
    <property type="evidence" value="ECO:0007669"/>
    <property type="project" value="InterPro"/>
</dbReference>
<evidence type="ECO:0000259" key="1">
    <source>
        <dbReference type="Pfam" id="PF01120"/>
    </source>
</evidence>
<dbReference type="EMBL" id="JABSTR010003111">
    <property type="protein sequence ID" value="KAH9384779.1"/>
    <property type="molecule type" value="Genomic_DNA"/>
</dbReference>
<sequence>MDVGPHRDLVGELCAAVRRKGGMRFGVEYVKMETFHPLYIADKASRWSSADFPRAKSTPELFELVER</sequence>
<protein>
    <recommendedName>
        <fullName evidence="1">Glycoside hydrolase family 29 N-terminal domain-containing protein</fullName>
    </recommendedName>
</protein>
<comment type="caution">
    <text evidence="2">The sequence shown here is derived from an EMBL/GenBank/DDBJ whole genome shotgun (WGS) entry which is preliminary data.</text>
</comment>
<dbReference type="Gene3D" id="3.20.20.80">
    <property type="entry name" value="Glycosidases"/>
    <property type="match status" value="1"/>
</dbReference>
<keyword evidence="3" id="KW-1185">Reference proteome</keyword>
<dbReference type="GO" id="GO:0004560">
    <property type="term" value="F:alpha-L-fucosidase activity"/>
    <property type="evidence" value="ECO:0007669"/>
    <property type="project" value="UniProtKB-EC"/>
</dbReference>
<accession>A0A9J6HAM7</accession>
<evidence type="ECO:0000313" key="3">
    <source>
        <dbReference type="Proteomes" id="UP000821853"/>
    </source>
</evidence>
<dbReference type="InterPro" id="IPR017853">
    <property type="entry name" value="GH"/>
</dbReference>
<gene>
    <name evidence="2" type="ORF">HPB48_026792</name>
</gene>
<dbReference type="InterPro" id="IPR057739">
    <property type="entry name" value="Glyco_hydro_29_N"/>
</dbReference>
<dbReference type="SUPFAM" id="SSF51445">
    <property type="entry name" value="(Trans)glycosidases"/>
    <property type="match status" value="1"/>
</dbReference>
<organism evidence="2 3">
    <name type="scientific">Haemaphysalis longicornis</name>
    <name type="common">Bush tick</name>
    <dbReference type="NCBI Taxonomy" id="44386"/>
    <lineage>
        <taxon>Eukaryota</taxon>
        <taxon>Metazoa</taxon>
        <taxon>Ecdysozoa</taxon>
        <taxon>Arthropoda</taxon>
        <taxon>Chelicerata</taxon>
        <taxon>Arachnida</taxon>
        <taxon>Acari</taxon>
        <taxon>Parasitiformes</taxon>
        <taxon>Ixodida</taxon>
        <taxon>Ixodoidea</taxon>
        <taxon>Ixodidae</taxon>
        <taxon>Haemaphysalinae</taxon>
        <taxon>Haemaphysalis</taxon>
    </lineage>
</organism>
<proteinExistence type="predicted"/>
<feature type="domain" description="Glycoside hydrolase family 29 N-terminal" evidence="1">
    <location>
        <begin position="1"/>
        <end position="66"/>
    </location>
</feature>
<dbReference type="OrthoDB" id="6039950at2759"/>
<dbReference type="VEuPathDB" id="VectorBase:HLOH_040821"/>
<evidence type="ECO:0000313" key="2">
    <source>
        <dbReference type="EMBL" id="KAH9384779.1"/>
    </source>
</evidence>
<dbReference type="AlphaFoldDB" id="A0A9J6HAM7"/>
<dbReference type="Proteomes" id="UP000821853">
    <property type="component" value="Unassembled WGS sequence"/>
</dbReference>
<name>A0A9J6HAM7_HAELO</name>
<dbReference type="Pfam" id="PF01120">
    <property type="entry name" value="Alpha_L_fucos"/>
    <property type="match status" value="1"/>
</dbReference>
<reference evidence="2 3" key="1">
    <citation type="journal article" date="2020" name="Cell">
        <title>Large-Scale Comparative Analyses of Tick Genomes Elucidate Their Genetic Diversity and Vector Capacities.</title>
        <authorList>
            <consortium name="Tick Genome and Microbiome Consortium (TIGMIC)"/>
            <person name="Jia N."/>
            <person name="Wang J."/>
            <person name="Shi W."/>
            <person name="Du L."/>
            <person name="Sun Y."/>
            <person name="Zhan W."/>
            <person name="Jiang J.F."/>
            <person name="Wang Q."/>
            <person name="Zhang B."/>
            <person name="Ji P."/>
            <person name="Bell-Sakyi L."/>
            <person name="Cui X.M."/>
            <person name="Yuan T.T."/>
            <person name="Jiang B.G."/>
            <person name="Yang W.F."/>
            <person name="Lam T.T."/>
            <person name="Chang Q.C."/>
            <person name="Ding S.J."/>
            <person name="Wang X.J."/>
            <person name="Zhu J.G."/>
            <person name="Ruan X.D."/>
            <person name="Zhao L."/>
            <person name="Wei J.T."/>
            <person name="Ye R.Z."/>
            <person name="Que T.C."/>
            <person name="Du C.H."/>
            <person name="Zhou Y.H."/>
            <person name="Cheng J.X."/>
            <person name="Dai P.F."/>
            <person name="Guo W.B."/>
            <person name="Han X.H."/>
            <person name="Huang E.J."/>
            <person name="Li L.F."/>
            <person name="Wei W."/>
            <person name="Gao Y.C."/>
            <person name="Liu J.Z."/>
            <person name="Shao H.Z."/>
            <person name="Wang X."/>
            <person name="Wang C.C."/>
            <person name="Yang T.C."/>
            <person name="Huo Q.B."/>
            <person name="Li W."/>
            <person name="Chen H.Y."/>
            <person name="Chen S.E."/>
            <person name="Zhou L.G."/>
            <person name="Ni X.B."/>
            <person name="Tian J.H."/>
            <person name="Sheng Y."/>
            <person name="Liu T."/>
            <person name="Pan Y.S."/>
            <person name="Xia L.Y."/>
            <person name="Li J."/>
            <person name="Zhao F."/>
            <person name="Cao W.C."/>
        </authorList>
    </citation>
    <scope>NUCLEOTIDE SEQUENCE [LARGE SCALE GENOMIC DNA]</scope>
    <source>
        <strain evidence="2">HaeL-2018</strain>
    </source>
</reference>